<dbReference type="AlphaFoldDB" id="A0AAX2HCE3"/>
<evidence type="ECO:0008006" key="3">
    <source>
        <dbReference type="Google" id="ProtNLM"/>
    </source>
</evidence>
<reference evidence="1 2" key="1">
    <citation type="submission" date="2017-08" db="EMBL/GenBank/DDBJ databases">
        <authorList>
            <person name="Chaillou S."/>
        </authorList>
    </citation>
    <scope>NUCLEOTIDE SEQUENCE [LARGE SCALE GENOMIC DNA]</scope>
    <source>
        <strain evidence="1 2">MFPA15A1205</strain>
    </source>
</reference>
<comment type="caution">
    <text evidence="1">The sequence shown here is derived from an EMBL/GenBank/DDBJ whole genome shotgun (WGS) entry which is preliminary data.</text>
</comment>
<dbReference type="RefSeq" id="WP_097192473.1">
    <property type="nucleotide sequence ID" value="NZ_OBKZ01000041.1"/>
</dbReference>
<sequence length="78" mass="8252">MPKFTFKDGVLSSDSYVKATRQYTCGKGTVSELTLDMPEGLTVQGAINVNAQCPCCGEKVVIPTGKHSVNSDGVLVTE</sequence>
<organism evidence="1 2">
    <name type="scientific">Pseudomonas lundensis</name>
    <dbReference type="NCBI Taxonomy" id="86185"/>
    <lineage>
        <taxon>Bacteria</taxon>
        <taxon>Pseudomonadati</taxon>
        <taxon>Pseudomonadota</taxon>
        <taxon>Gammaproteobacteria</taxon>
        <taxon>Pseudomonadales</taxon>
        <taxon>Pseudomonadaceae</taxon>
        <taxon>Pseudomonas</taxon>
    </lineage>
</organism>
<dbReference type="Proteomes" id="UP000219564">
    <property type="component" value="Unassembled WGS sequence"/>
</dbReference>
<protein>
    <recommendedName>
        <fullName evidence="3">PAAR domain-containing protein</fullName>
    </recommendedName>
</protein>
<name>A0AAX2HCE3_9PSED</name>
<evidence type="ECO:0000313" key="2">
    <source>
        <dbReference type="Proteomes" id="UP000219564"/>
    </source>
</evidence>
<evidence type="ECO:0000313" key="1">
    <source>
        <dbReference type="EMBL" id="SOB53865.1"/>
    </source>
</evidence>
<gene>
    <name evidence="1" type="ORF">PLUA15_460055</name>
</gene>
<accession>A0AAX2HCE3</accession>
<proteinExistence type="predicted"/>
<dbReference type="EMBL" id="OBKZ01000041">
    <property type="protein sequence ID" value="SOB53865.1"/>
    <property type="molecule type" value="Genomic_DNA"/>
</dbReference>